<keyword evidence="3" id="KW-1185">Reference proteome</keyword>
<feature type="transmembrane region" description="Helical" evidence="1">
    <location>
        <begin position="68"/>
        <end position="91"/>
    </location>
</feature>
<evidence type="ECO:0000313" key="2">
    <source>
        <dbReference type="EMBL" id="KAF7512094.1"/>
    </source>
</evidence>
<proteinExistence type="predicted"/>
<protein>
    <submittedName>
        <fullName evidence="2">Uncharacterized protein</fullName>
    </submittedName>
</protein>
<keyword evidence="1" id="KW-0812">Transmembrane</keyword>
<feature type="transmembrane region" description="Helical" evidence="1">
    <location>
        <begin position="161"/>
        <end position="179"/>
    </location>
</feature>
<keyword evidence="1" id="KW-0472">Membrane</keyword>
<feature type="transmembrane region" description="Helical" evidence="1">
    <location>
        <begin position="111"/>
        <end position="140"/>
    </location>
</feature>
<gene>
    <name evidence="2" type="ORF">GJ744_002807</name>
</gene>
<dbReference type="OrthoDB" id="4117650at2759"/>
<name>A0A8H7E6C1_9EURO</name>
<reference evidence="2" key="1">
    <citation type="submission" date="2020-02" db="EMBL/GenBank/DDBJ databases">
        <authorList>
            <person name="Palmer J.M."/>
        </authorList>
    </citation>
    <scope>NUCLEOTIDE SEQUENCE</scope>
    <source>
        <strain evidence="2">EPUS1.4</strain>
        <tissue evidence="2">Thallus</tissue>
    </source>
</reference>
<evidence type="ECO:0000313" key="3">
    <source>
        <dbReference type="Proteomes" id="UP000606974"/>
    </source>
</evidence>
<comment type="caution">
    <text evidence="2">The sequence shown here is derived from an EMBL/GenBank/DDBJ whole genome shotgun (WGS) entry which is preliminary data.</text>
</comment>
<dbReference type="Proteomes" id="UP000606974">
    <property type="component" value="Unassembled WGS sequence"/>
</dbReference>
<dbReference type="AlphaFoldDB" id="A0A8H7E6C1"/>
<dbReference type="EMBL" id="JAACFV010000015">
    <property type="protein sequence ID" value="KAF7512094.1"/>
    <property type="molecule type" value="Genomic_DNA"/>
</dbReference>
<keyword evidence="1" id="KW-1133">Transmembrane helix</keyword>
<evidence type="ECO:0000256" key="1">
    <source>
        <dbReference type="SAM" id="Phobius"/>
    </source>
</evidence>
<organism evidence="2 3">
    <name type="scientific">Endocarpon pusillum</name>
    <dbReference type="NCBI Taxonomy" id="364733"/>
    <lineage>
        <taxon>Eukaryota</taxon>
        <taxon>Fungi</taxon>
        <taxon>Dikarya</taxon>
        <taxon>Ascomycota</taxon>
        <taxon>Pezizomycotina</taxon>
        <taxon>Eurotiomycetes</taxon>
        <taxon>Chaetothyriomycetidae</taxon>
        <taxon>Verrucariales</taxon>
        <taxon>Verrucariaceae</taxon>
        <taxon>Endocarpon</taxon>
    </lineage>
</organism>
<sequence length="241" mass="27146">MLNLQDAHQDWYTIRLHRFRRMLQNILFVVLIMGTLTALERNTLCMVTPGRFGCAAKSPEQAKQDYGLLYHVAYAIAYVFDCIFMSIWIPFFDWWVKELPVSKSVLDSMNMVLLALNQVMCAAHVIYQAAQFVAMLYIVLRFKKASLQADVLYTSWKERSFLVASVLATVGLGSGALHTLELAELARVKTLEYGLVVVPAQILVGLRLASMVQRKKEQRALAGMAASRHVEMGVQDEKVGA</sequence>
<accession>A0A8H7E6C1</accession>
<feature type="transmembrane region" description="Helical" evidence="1">
    <location>
        <begin position="22"/>
        <end position="39"/>
    </location>
</feature>
<feature type="transmembrane region" description="Helical" evidence="1">
    <location>
        <begin position="191"/>
        <end position="209"/>
    </location>
</feature>